<dbReference type="AlphaFoldDB" id="A0A7Y1MWC5"/>
<dbReference type="GeneID" id="70103349"/>
<protein>
    <submittedName>
        <fullName evidence="1">Uncharacterized protein</fullName>
    </submittedName>
</protein>
<organism evidence="1 2">
    <name type="scientific">Pseudomonas gessardii</name>
    <dbReference type="NCBI Taxonomy" id="78544"/>
    <lineage>
        <taxon>Bacteria</taxon>
        <taxon>Pseudomonadati</taxon>
        <taxon>Pseudomonadota</taxon>
        <taxon>Gammaproteobacteria</taxon>
        <taxon>Pseudomonadales</taxon>
        <taxon>Pseudomonadaceae</taxon>
        <taxon>Pseudomonas</taxon>
    </lineage>
</organism>
<evidence type="ECO:0000313" key="1">
    <source>
        <dbReference type="EMBL" id="NNA99594.1"/>
    </source>
</evidence>
<evidence type="ECO:0000313" key="2">
    <source>
        <dbReference type="Proteomes" id="UP000542111"/>
    </source>
</evidence>
<sequence>MSLLEFLQAKKYSSSGRVHVAPNIPKKLLSNALSAYGLTVDPSEVVVLIDDTMFASGKDGCLIGQDYLAIRESFSDAVAYAYDEIDGLEIKGSKLFLNKRQAIAFNMPDKDDLHDCFSLLQEWLRTRGGEQSAPVATPAAVKASAGNQELSAAQVDSIVQMTLSLAQRLGLERVYVRPHIPQKKLQAALESYGANMSEDEVLVLIDDTLFGGAKEGVLMGESKLAVKMVFDTPRLFFWRHLDSLAVEKRDLFVNSRKVGTFTQVGEKELGEFFSVINEALGDARRGLADQPLVAVAQPIVAVVAAQPEAPTPLAEPVAEEILALAVIEETTSDGPQKKISGKDKLLGYVAVAIEQNKSKILPFIKDKTGEASLAALRDDGNVEKLGGFIYAFLPGVVRLALKEETFVRFVLDNRNKLLDKLLAGEAERVAALQDITPPTRLAPTYHAELDDLLMDDEPVVQPGQRAIEKMQAILADLKQEQRDDPDSAVIWQLPINYLGAVIPKAQKLIGFPDEEVEGQIFFVLAFMYGFSFHKIPESVRQQDGLLEGFLTGFLMVCENYQARSPGSKVRPEDDQMLMAMAMAKMATKQQLNEMVRKMLDEYKDVAKPGDFELDDIMLLLREANGFAEQWVDSLTREIIAEERALQNKWGDLLN</sequence>
<dbReference type="Proteomes" id="UP000542111">
    <property type="component" value="Unassembled WGS sequence"/>
</dbReference>
<reference evidence="1 2" key="1">
    <citation type="journal article" date="2020" name="Front. Microbiol.">
        <title>Genetic Organization of the aprX-lipA2 Operon Affects the Proteolytic Potential of Pseudomonas Species in Milk.</title>
        <authorList>
            <person name="Maier C."/>
            <person name="Huptas C."/>
            <person name="von Neubeck M."/>
            <person name="Scherer S."/>
            <person name="Wenning M."/>
            <person name="Lucking G."/>
        </authorList>
    </citation>
    <scope>NUCLEOTIDE SEQUENCE [LARGE SCALE GENOMIC DNA]</scope>
    <source>
        <strain evidence="1 2">G4779</strain>
    </source>
</reference>
<dbReference type="OrthoDB" id="7011389at2"/>
<dbReference type="EMBL" id="JAAQYP010000118">
    <property type="protein sequence ID" value="NNA99594.1"/>
    <property type="molecule type" value="Genomic_DNA"/>
</dbReference>
<accession>A0A7Y1MWC5</accession>
<gene>
    <name evidence="1" type="ORF">HBO33_31155</name>
</gene>
<comment type="caution">
    <text evidence="1">The sequence shown here is derived from an EMBL/GenBank/DDBJ whole genome shotgun (WGS) entry which is preliminary data.</text>
</comment>
<name>A0A7Y1MWC5_9PSED</name>
<proteinExistence type="predicted"/>
<dbReference type="RefSeq" id="WP_076964957.1">
    <property type="nucleotide sequence ID" value="NZ_CBCRYT010000086.1"/>
</dbReference>